<reference evidence="1" key="1">
    <citation type="submission" date="2018-05" db="EMBL/GenBank/DDBJ databases">
        <authorList>
            <person name="Lanie J.A."/>
            <person name="Ng W.-L."/>
            <person name="Kazmierczak K.M."/>
            <person name="Andrzejewski T.M."/>
            <person name="Davidsen T.M."/>
            <person name="Wayne K.J."/>
            <person name="Tettelin H."/>
            <person name="Glass J.I."/>
            <person name="Rusch D."/>
            <person name="Podicherti R."/>
            <person name="Tsui H.-C.T."/>
            <person name="Winkler M.E."/>
        </authorList>
    </citation>
    <scope>NUCLEOTIDE SEQUENCE</scope>
</reference>
<dbReference type="Pfam" id="PF12006">
    <property type="entry name" value="DUF3500"/>
    <property type="match status" value="1"/>
</dbReference>
<organism evidence="1">
    <name type="scientific">marine metagenome</name>
    <dbReference type="NCBI Taxonomy" id="408172"/>
    <lineage>
        <taxon>unclassified sequences</taxon>
        <taxon>metagenomes</taxon>
        <taxon>ecological metagenomes</taxon>
    </lineage>
</organism>
<name>A0A382BTC3_9ZZZZ</name>
<dbReference type="InterPro" id="IPR021889">
    <property type="entry name" value="DUF3500"/>
</dbReference>
<dbReference type="PANTHER" id="PTHR37489:SF1">
    <property type="entry name" value="DUF3500 DOMAIN-CONTAINING PROTEIN"/>
    <property type="match status" value="1"/>
</dbReference>
<evidence type="ECO:0008006" key="2">
    <source>
        <dbReference type="Google" id="ProtNLM"/>
    </source>
</evidence>
<gene>
    <name evidence="1" type="ORF">METZ01_LOCUS169909</name>
</gene>
<dbReference type="PANTHER" id="PTHR37489">
    <property type="entry name" value="DUF3500 DOMAIN-CONTAINING PROTEIN"/>
    <property type="match status" value="1"/>
</dbReference>
<accession>A0A382BTC3</accession>
<sequence>MLSTRRPLILTTVIAALVFVFVAAPAVRTTEPASVDTGSRMTTAAQGYLATLGNSELERGTWSLNADERFDWHFVPRERYGVRLKDMTSEQRVAAHGLLKSALSSQGYLKATGVMQLEGILGVIEGRPERRDPEDYYFNVFGTPSTDGAWAWRFEGHHVSLNFTAAGDDLPSLQPAFLGSNPHVVGEGPNAGQKLLGAEEGLARELLALLDARQLRTVIFQDEAPSDIITGNARTASMEDYQGIPVSDLNGEQREAFRQLLEEYLHNTRRDIAHSQMDRIQAAGLENLYFGWAGSTELGEGHYYRIHGPTILIEYDNVQGEANHVHSVWRDLENDFGADLLRRHYAEADHHQEDRIPTGTRGTNR</sequence>
<dbReference type="EMBL" id="UINC01031271">
    <property type="protein sequence ID" value="SVB17055.1"/>
    <property type="molecule type" value="Genomic_DNA"/>
</dbReference>
<evidence type="ECO:0000313" key="1">
    <source>
        <dbReference type="EMBL" id="SVB17055.1"/>
    </source>
</evidence>
<proteinExistence type="predicted"/>
<dbReference type="AlphaFoldDB" id="A0A382BTC3"/>
<protein>
    <recommendedName>
        <fullName evidence="2">DUF3500 domain-containing protein</fullName>
    </recommendedName>
</protein>